<proteinExistence type="predicted"/>
<feature type="domain" description="PRC-barrel" evidence="1">
    <location>
        <begin position="6"/>
        <end position="70"/>
    </location>
</feature>
<name>A0A3N1HLD0_9ACTN</name>
<evidence type="ECO:0000259" key="1">
    <source>
        <dbReference type="Pfam" id="PF05239"/>
    </source>
</evidence>
<sequence>MFEAADIREWRGQRVVDQDGEKIGELEAVYVDTATDQPAFGTVLTGFVGRRKLTFVPFAGATVGPDYLKVAWSKAVVKDAPSIDTDGELLAEDEPGVLAHYGLDAGTGGGRRLARR</sequence>
<gene>
    <name evidence="2" type="ORF">EDC03_1913</name>
</gene>
<comment type="caution">
    <text evidence="2">The sequence shown here is derived from an EMBL/GenBank/DDBJ whole genome shotgun (WGS) entry which is preliminary data.</text>
</comment>
<dbReference type="InterPro" id="IPR027275">
    <property type="entry name" value="PRC-brl_dom"/>
</dbReference>
<dbReference type="InterPro" id="IPR014747">
    <property type="entry name" value="Bac_photo_RC_H_C"/>
</dbReference>
<dbReference type="Proteomes" id="UP000276232">
    <property type="component" value="Unassembled WGS sequence"/>
</dbReference>
<dbReference type="Pfam" id="PF05239">
    <property type="entry name" value="PRC"/>
    <property type="match status" value="1"/>
</dbReference>
<dbReference type="InParanoid" id="A0A3N1HLD0"/>
<evidence type="ECO:0000313" key="3">
    <source>
        <dbReference type="Proteomes" id="UP000276232"/>
    </source>
</evidence>
<evidence type="ECO:0000313" key="2">
    <source>
        <dbReference type="EMBL" id="ROP43310.1"/>
    </source>
</evidence>
<dbReference type="GO" id="GO:0030077">
    <property type="term" value="C:plasma membrane light-harvesting complex"/>
    <property type="evidence" value="ECO:0007669"/>
    <property type="project" value="InterPro"/>
</dbReference>
<keyword evidence="3" id="KW-1185">Reference proteome</keyword>
<dbReference type="EMBL" id="RJKN01000004">
    <property type="protein sequence ID" value="ROP43310.1"/>
    <property type="molecule type" value="Genomic_DNA"/>
</dbReference>
<dbReference type="Gene3D" id="3.90.50.10">
    <property type="entry name" value="Photosynthetic Reaction Center, subunit H, domain 2"/>
    <property type="match status" value="1"/>
</dbReference>
<dbReference type="AlphaFoldDB" id="A0A3N1HLD0"/>
<dbReference type="OrthoDB" id="3712018at2"/>
<reference evidence="2 3" key="1">
    <citation type="journal article" date="2015" name="Stand. Genomic Sci.">
        <title>Genomic Encyclopedia of Bacterial and Archaeal Type Strains, Phase III: the genomes of soil and plant-associated and newly described type strains.</title>
        <authorList>
            <person name="Whitman W.B."/>
            <person name="Woyke T."/>
            <person name="Klenk H.P."/>
            <person name="Zhou Y."/>
            <person name="Lilburn T.G."/>
            <person name="Beck B.J."/>
            <person name="De Vos P."/>
            <person name="Vandamme P."/>
            <person name="Eisen J.A."/>
            <person name="Garrity G."/>
            <person name="Hugenholtz P."/>
            <person name="Kyrpides N.C."/>
        </authorList>
    </citation>
    <scope>NUCLEOTIDE SEQUENCE [LARGE SCALE GENOMIC DNA]</scope>
    <source>
        <strain evidence="2 3">CECT 7306</strain>
    </source>
</reference>
<protein>
    <submittedName>
        <fullName evidence="2">PRC-barrel domain protein</fullName>
    </submittedName>
</protein>
<dbReference type="SUPFAM" id="SSF50346">
    <property type="entry name" value="PRC-barrel domain"/>
    <property type="match status" value="1"/>
</dbReference>
<dbReference type="GO" id="GO:0019684">
    <property type="term" value="P:photosynthesis, light reaction"/>
    <property type="evidence" value="ECO:0007669"/>
    <property type="project" value="InterPro"/>
</dbReference>
<dbReference type="InterPro" id="IPR011033">
    <property type="entry name" value="PRC_barrel-like_sf"/>
</dbReference>
<dbReference type="RefSeq" id="WP_123379977.1">
    <property type="nucleotide sequence ID" value="NZ_RJKN01000004.1"/>
</dbReference>
<organism evidence="2 3">
    <name type="scientific">Pseudokineococcus lusitanus</name>
    <dbReference type="NCBI Taxonomy" id="763993"/>
    <lineage>
        <taxon>Bacteria</taxon>
        <taxon>Bacillati</taxon>
        <taxon>Actinomycetota</taxon>
        <taxon>Actinomycetes</taxon>
        <taxon>Kineosporiales</taxon>
        <taxon>Kineosporiaceae</taxon>
        <taxon>Pseudokineococcus</taxon>
    </lineage>
</organism>
<accession>A0A3N1HLD0</accession>